<organism evidence="1 2">
    <name type="scientific">Xylaria curta</name>
    <dbReference type="NCBI Taxonomy" id="42375"/>
    <lineage>
        <taxon>Eukaryota</taxon>
        <taxon>Fungi</taxon>
        <taxon>Dikarya</taxon>
        <taxon>Ascomycota</taxon>
        <taxon>Pezizomycotina</taxon>
        <taxon>Sordariomycetes</taxon>
        <taxon>Xylariomycetidae</taxon>
        <taxon>Xylariales</taxon>
        <taxon>Xylariaceae</taxon>
        <taxon>Xylaria</taxon>
    </lineage>
</organism>
<reference evidence="1" key="1">
    <citation type="submission" date="2022-10" db="EMBL/GenBank/DDBJ databases">
        <title>Genome Sequence of Xylaria curta.</title>
        <authorList>
            <person name="Buettner E."/>
        </authorList>
    </citation>
    <scope>NUCLEOTIDE SEQUENCE</scope>
    <source>
        <strain evidence="1">Babe10</strain>
    </source>
</reference>
<dbReference type="EMBL" id="JAPDGR010001535">
    <property type="protein sequence ID" value="KAJ2981689.1"/>
    <property type="molecule type" value="Genomic_DNA"/>
</dbReference>
<dbReference type="Proteomes" id="UP001143856">
    <property type="component" value="Unassembled WGS sequence"/>
</dbReference>
<accession>A0ACC1NRI4</accession>
<proteinExistence type="predicted"/>
<comment type="caution">
    <text evidence="1">The sequence shown here is derived from an EMBL/GenBank/DDBJ whole genome shotgun (WGS) entry which is preliminary data.</text>
</comment>
<keyword evidence="2" id="KW-1185">Reference proteome</keyword>
<evidence type="ECO:0000313" key="1">
    <source>
        <dbReference type="EMBL" id="KAJ2981689.1"/>
    </source>
</evidence>
<gene>
    <name evidence="1" type="ORF">NUW58_g6627</name>
</gene>
<protein>
    <submittedName>
        <fullName evidence="1">Uncharacterized protein</fullName>
    </submittedName>
</protein>
<evidence type="ECO:0000313" key="2">
    <source>
        <dbReference type="Proteomes" id="UP001143856"/>
    </source>
</evidence>
<sequence>MPTRLIDVGEPEGEKYARLVITRTSEIQAPYLALSYCWGKSMQSNICLRDENLAELQSYINEEQLARTHRDVFQLARDLGFRYVWIDALCIVQGNSEDWAYESKTMAQVYGNAALTIIAGRAADSGEGFLENRLRPVVGPCAIPFNNTFYYQGTKKVWGESKTGAMGNIWVSLPRSGKDGPVSQRGWCFQELMLSSRALVFGEEQLHFQCQELRIQEDGRVQRSIPYRVQHAYDAKYAPLNPGPKPSEAIKNVPRSPGPDDEEQTRRWLIFWYDAVLWQYTSKQLTNPTDIFAALSGLAQIVKAKVCSRYLGGLWEVDMVRGLLWQPTHVKHFVGLPFMCERRMAVVPSSQCDSNMQTEAVPVEVPSWSWAAIQGQVSLDWVNRREADYHESAWQVRPKYQGQWTQDTACQAAVVHIPRCELEFFGRPRRARCSPYPHGRELNMKDKDKEKQARRRRTAMVVLMPFSENEPGQGAVTDCGSEDSNRVIADGWFDVAEEVSSTCWCLPLTKKRGLMLIRDEQNKFRRVGTVNVRDLEWMLSVEEEVVCLI</sequence>
<name>A0ACC1NRI4_9PEZI</name>